<evidence type="ECO:0000313" key="3">
    <source>
        <dbReference type="Proteomes" id="UP001524478"/>
    </source>
</evidence>
<comment type="caution">
    <text evidence="2">The sequence shown here is derived from an EMBL/GenBank/DDBJ whole genome shotgun (WGS) entry which is preliminary data.</text>
</comment>
<keyword evidence="3" id="KW-1185">Reference proteome</keyword>
<evidence type="ECO:0000256" key="1">
    <source>
        <dbReference type="SAM" id="Phobius"/>
    </source>
</evidence>
<dbReference type="EMBL" id="JANGAC010000028">
    <property type="protein sequence ID" value="MCQ4925720.1"/>
    <property type="molecule type" value="Genomic_DNA"/>
</dbReference>
<sequence length="141" mass="16582">MKRKKLLIGANILLLIWFFLDMIGVTFGNKVLVSRAWRDDGIFFVIYIVAIVWFLVKEKSGKFVLTTWLSIWFATQLYFHWYFAIFGPWEGKIRYFADAIKLIPSTTVYIPDLYHIVLHILILIALYSTMIYSVKSCKESV</sequence>
<organism evidence="2 3">
    <name type="scientific">Tissierella carlieri</name>
    <dbReference type="NCBI Taxonomy" id="689904"/>
    <lineage>
        <taxon>Bacteria</taxon>
        <taxon>Bacillati</taxon>
        <taxon>Bacillota</taxon>
        <taxon>Tissierellia</taxon>
        <taxon>Tissierellales</taxon>
        <taxon>Tissierellaceae</taxon>
        <taxon>Tissierella</taxon>
    </lineage>
</organism>
<evidence type="ECO:0000313" key="2">
    <source>
        <dbReference type="EMBL" id="MCQ4925720.1"/>
    </source>
</evidence>
<feature type="transmembrane region" description="Helical" evidence="1">
    <location>
        <begin position="7"/>
        <end position="28"/>
    </location>
</feature>
<feature type="transmembrane region" description="Helical" evidence="1">
    <location>
        <begin position="113"/>
        <end position="134"/>
    </location>
</feature>
<keyword evidence="1" id="KW-0812">Transmembrane</keyword>
<feature type="transmembrane region" description="Helical" evidence="1">
    <location>
        <begin position="40"/>
        <end position="56"/>
    </location>
</feature>
<accession>A0ABT1SGW3</accession>
<dbReference type="RefSeq" id="WP_256313107.1">
    <property type="nucleotide sequence ID" value="NZ_JANGAC010000028.1"/>
</dbReference>
<gene>
    <name evidence="2" type="ORF">NE686_21695</name>
</gene>
<reference evidence="2 3" key="1">
    <citation type="submission" date="2022-06" db="EMBL/GenBank/DDBJ databases">
        <title>Isolation of gut microbiota from human fecal samples.</title>
        <authorList>
            <person name="Pamer E.G."/>
            <person name="Barat B."/>
            <person name="Waligurski E."/>
            <person name="Medina S."/>
            <person name="Paddock L."/>
            <person name="Mostad J."/>
        </authorList>
    </citation>
    <scope>NUCLEOTIDE SEQUENCE [LARGE SCALE GENOMIC DNA]</scope>
    <source>
        <strain evidence="2 3">DFI.7.95</strain>
    </source>
</reference>
<keyword evidence="1" id="KW-0472">Membrane</keyword>
<dbReference type="Proteomes" id="UP001524478">
    <property type="component" value="Unassembled WGS sequence"/>
</dbReference>
<proteinExistence type="predicted"/>
<keyword evidence="1" id="KW-1133">Transmembrane helix</keyword>
<feature type="transmembrane region" description="Helical" evidence="1">
    <location>
        <begin position="63"/>
        <end position="83"/>
    </location>
</feature>
<name>A0ABT1SGW3_9FIRM</name>
<protein>
    <submittedName>
        <fullName evidence="2">Uncharacterized protein</fullName>
    </submittedName>
</protein>